<dbReference type="PANTHER" id="PTHR46411:SF2">
    <property type="entry name" value="AAA+ ATPASE DOMAIN-CONTAINING PROTEIN"/>
    <property type="match status" value="1"/>
</dbReference>
<evidence type="ECO:0000313" key="4">
    <source>
        <dbReference type="Proteomes" id="UP001175000"/>
    </source>
</evidence>
<proteinExistence type="predicted"/>
<dbReference type="InterPro" id="IPR003593">
    <property type="entry name" value="AAA+_ATPase"/>
</dbReference>
<evidence type="ECO:0000259" key="2">
    <source>
        <dbReference type="SMART" id="SM00382"/>
    </source>
</evidence>
<comment type="caution">
    <text evidence="3">The sequence shown here is derived from an EMBL/GenBank/DDBJ whole genome shotgun (WGS) entry which is preliminary data.</text>
</comment>
<dbReference type="Gene3D" id="3.40.50.300">
    <property type="entry name" value="P-loop containing nucleotide triphosphate hydrolases"/>
    <property type="match status" value="1"/>
</dbReference>
<dbReference type="SMART" id="SM00382">
    <property type="entry name" value="AAA"/>
    <property type="match status" value="1"/>
</dbReference>
<keyword evidence="4" id="KW-1185">Reference proteome</keyword>
<protein>
    <submittedName>
        <fullName evidence="3">P-loop containing nucleoside triphosphate hydrolase protein</fullName>
    </submittedName>
</protein>
<dbReference type="EMBL" id="JAULSU010000002">
    <property type="protein sequence ID" value="KAK0627551.1"/>
    <property type="molecule type" value="Genomic_DNA"/>
</dbReference>
<dbReference type="GO" id="GO:0005524">
    <property type="term" value="F:ATP binding"/>
    <property type="evidence" value="ECO:0007669"/>
    <property type="project" value="InterPro"/>
</dbReference>
<feature type="region of interest" description="Disordered" evidence="1">
    <location>
        <begin position="758"/>
        <end position="777"/>
    </location>
</feature>
<dbReference type="AlphaFoldDB" id="A0AA39X5J8"/>
<feature type="region of interest" description="Disordered" evidence="1">
    <location>
        <begin position="1"/>
        <end position="39"/>
    </location>
</feature>
<name>A0AA39X5J8_9PEZI</name>
<sequence>MSATENDNPIAEYDEILGGKFTSPEIDESEEDGEDEDKVRTTWKPELKKVVQMTDEDGKHHLLGFENYKPTRAPKAQRKENAPKKEPFRDSAMLLKAVVSRNGFWGSSIDLQLEIQSENLLKLFRKHAKRHRELSLDSSPLIIEYPFRCLFFLRSTFQELYESKKTSSETKKELLPLLGFIEEPLGVQKHIEVYDDLVLKQHQITFRMMWSIFPPFAPVVMADPDEPDGAGHGYLVESIELNQDRDGASPRWELSLLHGHHSGSSFQIRRTTHTINFFSGKKDISLRQLSILPLHLVEENQRDNIRKRLTDRGKKYLKYCRAETTFLQYTGSVNMQTGDKESRLGAWGSTGVLEIDERIVLDRTAQHKVDGFSDKCGSYQASCLEDYFSSSTDDDDTSYVKPSIFDRVTLADLAKIGKSKGVAAVHDQIKQKDAVMLNPSAFSKTKKVKMTEEDYFICQNTTVGFAMDQKAWVYNIRISRLREIEWNGDPFKSLQFTPEAKRLVERLVKGFNNRAEDVYDDIIKDKGKGLIFLLHGPPGLGKTLTAESVAESAQRPLYRVTTGALSTDVEQLEKQLSDIFRLGARWRAVVLLDEADVLMSKRTVTDLQRNAIVAVFLRLLEYYRGMLFLTTNRHDDFDEAFHSRIHLTLEYGALTPEWRQNIWREHIGRASAKNKNKNLWKDEMFMALAEIDTNGRDIKNYARTSYAFAQAEMEDLSLQHLMIVLVNNLPEVRRKKHRETLEKLREMERVMKCELEALKDVESEESDSKEEESAGSG</sequence>
<dbReference type="GO" id="GO:0016887">
    <property type="term" value="F:ATP hydrolysis activity"/>
    <property type="evidence" value="ECO:0007669"/>
    <property type="project" value="InterPro"/>
</dbReference>
<feature type="domain" description="AAA+ ATPase" evidence="2">
    <location>
        <begin position="528"/>
        <end position="655"/>
    </location>
</feature>
<gene>
    <name evidence="3" type="ORF">B0T14DRAFT_512854</name>
</gene>
<dbReference type="Proteomes" id="UP001175000">
    <property type="component" value="Unassembled WGS sequence"/>
</dbReference>
<feature type="compositionally biased region" description="Acidic residues" evidence="1">
    <location>
        <begin position="25"/>
        <end position="36"/>
    </location>
</feature>
<dbReference type="Pfam" id="PF22942">
    <property type="entry name" value="DUF7025"/>
    <property type="match status" value="1"/>
</dbReference>
<accession>A0AA39X5J8</accession>
<dbReference type="InterPro" id="IPR003959">
    <property type="entry name" value="ATPase_AAA_core"/>
</dbReference>
<dbReference type="PANTHER" id="PTHR46411">
    <property type="entry name" value="FAMILY ATPASE, PUTATIVE-RELATED"/>
    <property type="match status" value="1"/>
</dbReference>
<organism evidence="3 4">
    <name type="scientific">Immersiella caudata</name>
    <dbReference type="NCBI Taxonomy" id="314043"/>
    <lineage>
        <taxon>Eukaryota</taxon>
        <taxon>Fungi</taxon>
        <taxon>Dikarya</taxon>
        <taxon>Ascomycota</taxon>
        <taxon>Pezizomycotina</taxon>
        <taxon>Sordariomycetes</taxon>
        <taxon>Sordariomycetidae</taxon>
        <taxon>Sordariales</taxon>
        <taxon>Lasiosphaeriaceae</taxon>
        <taxon>Immersiella</taxon>
    </lineage>
</organism>
<dbReference type="InterPro" id="IPR027417">
    <property type="entry name" value="P-loop_NTPase"/>
</dbReference>
<evidence type="ECO:0000313" key="3">
    <source>
        <dbReference type="EMBL" id="KAK0627551.1"/>
    </source>
</evidence>
<dbReference type="InterPro" id="IPR054289">
    <property type="entry name" value="DUF7025"/>
</dbReference>
<evidence type="ECO:0000256" key="1">
    <source>
        <dbReference type="SAM" id="MobiDB-lite"/>
    </source>
</evidence>
<dbReference type="Pfam" id="PF00004">
    <property type="entry name" value="AAA"/>
    <property type="match status" value="1"/>
</dbReference>
<dbReference type="SUPFAM" id="SSF52540">
    <property type="entry name" value="P-loop containing nucleoside triphosphate hydrolases"/>
    <property type="match status" value="1"/>
</dbReference>
<dbReference type="CDD" id="cd19481">
    <property type="entry name" value="RecA-like_protease"/>
    <property type="match status" value="1"/>
</dbReference>
<reference evidence="3" key="1">
    <citation type="submission" date="2023-06" db="EMBL/GenBank/DDBJ databases">
        <title>Genome-scale phylogeny and comparative genomics of the fungal order Sordariales.</title>
        <authorList>
            <consortium name="Lawrence Berkeley National Laboratory"/>
            <person name="Hensen N."/>
            <person name="Bonometti L."/>
            <person name="Westerberg I."/>
            <person name="Brannstrom I.O."/>
            <person name="Guillou S."/>
            <person name="Cros-Aarteil S."/>
            <person name="Calhoun S."/>
            <person name="Haridas S."/>
            <person name="Kuo A."/>
            <person name="Mondo S."/>
            <person name="Pangilinan J."/>
            <person name="Riley R."/>
            <person name="Labutti K."/>
            <person name="Andreopoulos B."/>
            <person name="Lipzen A."/>
            <person name="Chen C."/>
            <person name="Yanf M."/>
            <person name="Daum C."/>
            <person name="Ng V."/>
            <person name="Clum A."/>
            <person name="Steindorff A."/>
            <person name="Ohm R."/>
            <person name="Martin F."/>
            <person name="Silar P."/>
            <person name="Natvig D."/>
            <person name="Lalanne C."/>
            <person name="Gautier V."/>
            <person name="Ament-Velasquez S.L."/>
            <person name="Kruys A."/>
            <person name="Hutchinson M.I."/>
            <person name="Powell A.J."/>
            <person name="Barry K."/>
            <person name="Miller A.N."/>
            <person name="Grigoriev I.V."/>
            <person name="Debuchy R."/>
            <person name="Gladieux P."/>
            <person name="Thoren M.H."/>
            <person name="Johannesson H."/>
        </authorList>
    </citation>
    <scope>NUCLEOTIDE SEQUENCE</scope>
    <source>
        <strain evidence="3">CBS 606.72</strain>
    </source>
</reference>
<keyword evidence="3" id="KW-0378">Hydrolase</keyword>